<comment type="caution">
    <text evidence="4">The sequence shown here is derived from an EMBL/GenBank/DDBJ whole genome shotgun (WGS) entry which is preliminary data.</text>
</comment>
<dbReference type="InterPro" id="IPR039089">
    <property type="entry name" value="IGSF6"/>
</dbReference>
<dbReference type="Gene3D" id="2.60.40.10">
    <property type="entry name" value="Immunoglobulins"/>
    <property type="match status" value="1"/>
</dbReference>
<dbReference type="SUPFAM" id="SSF48726">
    <property type="entry name" value="Immunoglobulin"/>
    <property type="match status" value="1"/>
</dbReference>
<evidence type="ECO:0000313" key="5">
    <source>
        <dbReference type="Proteomes" id="UP000736164"/>
    </source>
</evidence>
<keyword evidence="5" id="KW-1185">Reference proteome</keyword>
<dbReference type="EMBL" id="JAAWVO010000765">
    <property type="protein sequence ID" value="MBN3311531.1"/>
    <property type="molecule type" value="Genomic_DNA"/>
</dbReference>
<feature type="transmembrane region" description="Helical" evidence="2">
    <location>
        <begin position="104"/>
        <end position="125"/>
    </location>
</feature>
<dbReference type="PROSITE" id="PS50835">
    <property type="entry name" value="IG_LIKE"/>
    <property type="match status" value="1"/>
</dbReference>
<dbReference type="PANTHER" id="PTHR15297">
    <property type="entry name" value="IMMUNOGLOBULIN SUPERFAMILY MEMBER 6"/>
    <property type="match status" value="1"/>
</dbReference>
<dbReference type="Proteomes" id="UP000736164">
    <property type="component" value="Unassembled WGS sequence"/>
</dbReference>
<evidence type="ECO:0000256" key="2">
    <source>
        <dbReference type="SAM" id="Phobius"/>
    </source>
</evidence>
<keyword evidence="2" id="KW-0812">Transmembrane</keyword>
<dbReference type="AlphaFoldDB" id="A0A8J7T6D7"/>
<dbReference type="PANTHER" id="PTHR15297:SF2">
    <property type="entry name" value="IMMUNOGLOBULIN SUPERFAMILY MEMBER 6"/>
    <property type="match status" value="1"/>
</dbReference>
<name>A0A8J7T6D7_ATRSP</name>
<reference evidence="4" key="1">
    <citation type="journal article" date="2021" name="Cell">
        <title>Tracing the genetic footprints of vertebrate landing in non-teleost ray-finned fishes.</title>
        <authorList>
            <person name="Bi X."/>
            <person name="Wang K."/>
            <person name="Yang L."/>
            <person name="Pan H."/>
            <person name="Jiang H."/>
            <person name="Wei Q."/>
            <person name="Fang M."/>
            <person name="Yu H."/>
            <person name="Zhu C."/>
            <person name="Cai Y."/>
            <person name="He Y."/>
            <person name="Gan X."/>
            <person name="Zeng H."/>
            <person name="Yu D."/>
            <person name="Zhu Y."/>
            <person name="Jiang H."/>
            <person name="Qiu Q."/>
            <person name="Yang H."/>
            <person name="Zhang Y.E."/>
            <person name="Wang W."/>
            <person name="Zhu M."/>
            <person name="He S."/>
            <person name="Zhang G."/>
        </authorList>
    </citation>
    <scope>NUCLEOTIDE SEQUENCE</scope>
    <source>
        <strain evidence="4">Allg_001</strain>
    </source>
</reference>
<dbReference type="InterPro" id="IPR003599">
    <property type="entry name" value="Ig_sub"/>
</dbReference>
<gene>
    <name evidence="4" type="primary">Igsf6</name>
    <name evidence="4" type="ORF">GTO95_0003341</name>
</gene>
<sequence>MSAVEDASSVTIPCSVTAPGCPGDQSVYWFVFRASSHERLHLHAHSKYALQGDSLDISPVHANDSGVYYCGIAFSGSTGARSTGKGTVLLVRGSLHVANPQGKALLSTVIVLLFLYNLAIIILLIHKKVSSLLRDPARERCLWGKAAPRKKKKKAILSPVSLQCS</sequence>
<keyword evidence="1" id="KW-0393">Immunoglobulin domain</keyword>
<accession>A0A8J7T6D7</accession>
<keyword evidence="2" id="KW-1133">Transmembrane helix</keyword>
<feature type="non-terminal residue" evidence="4">
    <location>
        <position position="165"/>
    </location>
</feature>
<dbReference type="InterPro" id="IPR036179">
    <property type="entry name" value="Ig-like_dom_sf"/>
</dbReference>
<keyword evidence="2" id="KW-0472">Membrane</keyword>
<dbReference type="Pfam" id="PF00047">
    <property type="entry name" value="ig"/>
    <property type="match status" value="1"/>
</dbReference>
<evidence type="ECO:0000256" key="1">
    <source>
        <dbReference type="ARBA" id="ARBA00023319"/>
    </source>
</evidence>
<evidence type="ECO:0000313" key="4">
    <source>
        <dbReference type="EMBL" id="MBN3311531.1"/>
    </source>
</evidence>
<dbReference type="InterPro" id="IPR013783">
    <property type="entry name" value="Ig-like_fold"/>
</dbReference>
<dbReference type="InterPro" id="IPR007110">
    <property type="entry name" value="Ig-like_dom"/>
</dbReference>
<protein>
    <submittedName>
        <fullName evidence="4">IGSF6 protein</fullName>
    </submittedName>
</protein>
<feature type="non-terminal residue" evidence="4">
    <location>
        <position position="1"/>
    </location>
</feature>
<feature type="domain" description="Ig-like" evidence="3">
    <location>
        <begin position="1"/>
        <end position="87"/>
    </location>
</feature>
<evidence type="ECO:0000259" key="3">
    <source>
        <dbReference type="PROSITE" id="PS50835"/>
    </source>
</evidence>
<proteinExistence type="predicted"/>
<organism evidence="4 5">
    <name type="scientific">Atractosteus spatula</name>
    <name type="common">Alligator gar</name>
    <name type="synonym">Lepisosteus spatula</name>
    <dbReference type="NCBI Taxonomy" id="7917"/>
    <lineage>
        <taxon>Eukaryota</taxon>
        <taxon>Metazoa</taxon>
        <taxon>Chordata</taxon>
        <taxon>Craniata</taxon>
        <taxon>Vertebrata</taxon>
        <taxon>Euteleostomi</taxon>
        <taxon>Actinopterygii</taxon>
        <taxon>Neopterygii</taxon>
        <taxon>Holostei</taxon>
        <taxon>Semionotiformes</taxon>
        <taxon>Lepisosteidae</taxon>
        <taxon>Atractosteus</taxon>
    </lineage>
</organism>
<dbReference type="SMART" id="SM00409">
    <property type="entry name" value="IG"/>
    <property type="match status" value="1"/>
</dbReference>
<dbReference type="InterPro" id="IPR013151">
    <property type="entry name" value="Immunoglobulin_dom"/>
</dbReference>